<evidence type="ECO:0000256" key="8">
    <source>
        <dbReference type="RuleBase" id="RU003664"/>
    </source>
</evidence>
<dbReference type="Gene3D" id="3.40.1190.10">
    <property type="entry name" value="Mur-like, catalytic domain"/>
    <property type="match status" value="1"/>
</dbReference>
<dbReference type="Pfam" id="PF02875">
    <property type="entry name" value="Mur_ligase_C"/>
    <property type="match status" value="1"/>
</dbReference>
<dbReference type="GO" id="GO:0005737">
    <property type="term" value="C:cytoplasm"/>
    <property type="evidence" value="ECO:0007669"/>
    <property type="project" value="UniProtKB-SubCell"/>
</dbReference>
<dbReference type="GO" id="GO:0008764">
    <property type="term" value="F:UDP-N-acetylmuramoylalanine-D-glutamate ligase activity"/>
    <property type="evidence" value="ECO:0007669"/>
    <property type="project" value="UniProtKB-UniRule"/>
</dbReference>
<keyword evidence="5 7" id="KW-0547">Nucleotide-binding</keyword>
<dbReference type="OrthoDB" id="9809796at2"/>
<keyword evidence="3 7" id="KW-0963">Cytoplasm</keyword>
<dbReference type="eggNOG" id="COG0771">
    <property type="taxonomic scope" value="Bacteria"/>
</dbReference>
<feature type="domain" description="Mur ligase C-terminal" evidence="9">
    <location>
        <begin position="310"/>
        <end position="421"/>
    </location>
</feature>
<feature type="binding site" evidence="7">
    <location>
        <begin position="112"/>
        <end position="118"/>
    </location>
    <ligand>
        <name>ATP</name>
        <dbReference type="ChEBI" id="CHEBI:30616"/>
    </ligand>
</feature>
<dbReference type="GO" id="GO:0071555">
    <property type="term" value="P:cell wall organization"/>
    <property type="evidence" value="ECO:0007669"/>
    <property type="project" value="UniProtKB-KW"/>
</dbReference>
<comment type="subcellular location">
    <subcellularLocation>
        <location evidence="1 7 8">Cytoplasm</location>
    </subcellularLocation>
</comment>
<keyword evidence="7 8" id="KW-0573">Peptidoglycan synthesis</keyword>
<dbReference type="UniPathway" id="UPA00219"/>
<sequence length="444" mass="48088">MNPYQHKNICVIGLGKTGLSCVDFLLARQANVRVMDTRPTPAGIEQLPPSVAVHTGGLNQQWLLESDMIVISPGLAVKTPEIQTALQAGVEVVGDIELFCREADKPIIAITGSNGKSTVTTLVAEMAKAAGLTVGMGGNIGIPALSLLNQGNDIYVLELSSFQLETTYSLKAIAATVLNVSEDHMNRYVDLEDYRQAKLKIYHHCQTAVVNSEDPLTLPSDQNEEQGEDKSAVQKQVYFGEQNADYWLKSENGKQYLMAYDEMILPCDEMKLTGRHNYLNALAAIALAQSAGINLHGICTALREFTGLDHRFQLAHFANGVRWINDSKATNVGSTVAALTGLQVAGKLYLLLGGDGKGADFSELAALINQAHIYCYCFGQDGEQLAALSAQSQLFATMEQAIEAFRPHLVAGDMVLLSPACASLDQFASFEKRGEEFTRLAKLS</sequence>
<evidence type="ECO:0000256" key="2">
    <source>
        <dbReference type="ARBA" id="ARBA00004752"/>
    </source>
</evidence>
<keyword evidence="6 7" id="KW-0067">ATP-binding</keyword>
<evidence type="ECO:0000313" key="12">
    <source>
        <dbReference type="Proteomes" id="UP000254620"/>
    </source>
</evidence>
<evidence type="ECO:0000256" key="6">
    <source>
        <dbReference type="ARBA" id="ARBA00022840"/>
    </source>
</evidence>
<comment type="function">
    <text evidence="7 8">Cell wall formation. Catalyzes the addition of glutamate to the nucleotide precursor UDP-N-acetylmuramoyl-L-alanine (UMA).</text>
</comment>
<reference evidence="11 12" key="1">
    <citation type="submission" date="2018-06" db="EMBL/GenBank/DDBJ databases">
        <authorList>
            <consortium name="Pathogen Informatics"/>
            <person name="Doyle S."/>
        </authorList>
    </citation>
    <scope>NUCLEOTIDE SEQUENCE [LARGE SCALE GENOMIC DNA]</scope>
    <source>
        <strain evidence="11 12">NCTC10926</strain>
    </source>
</reference>
<evidence type="ECO:0000256" key="1">
    <source>
        <dbReference type="ARBA" id="ARBA00004496"/>
    </source>
</evidence>
<gene>
    <name evidence="7 11" type="primary">murD</name>
    <name evidence="11" type="ORF">NCTC10926_01813</name>
</gene>
<comment type="similarity">
    <text evidence="7">Belongs to the MurCDEF family.</text>
</comment>
<dbReference type="STRING" id="728.VY92_09250"/>
<dbReference type="PANTHER" id="PTHR43692">
    <property type="entry name" value="UDP-N-ACETYLMURAMOYLALANINE--D-GLUTAMATE LIGASE"/>
    <property type="match status" value="1"/>
</dbReference>
<evidence type="ECO:0000256" key="5">
    <source>
        <dbReference type="ARBA" id="ARBA00022741"/>
    </source>
</evidence>
<dbReference type="GO" id="GO:0009252">
    <property type="term" value="P:peptidoglycan biosynthetic process"/>
    <property type="evidence" value="ECO:0007669"/>
    <property type="project" value="UniProtKB-UniRule"/>
</dbReference>
<keyword evidence="4 7" id="KW-0436">Ligase</keyword>
<dbReference type="Pfam" id="PF08245">
    <property type="entry name" value="Mur_ligase_M"/>
    <property type="match status" value="1"/>
</dbReference>
<dbReference type="Gene3D" id="3.40.50.720">
    <property type="entry name" value="NAD(P)-binding Rossmann-like Domain"/>
    <property type="match status" value="1"/>
</dbReference>
<keyword evidence="7 8" id="KW-0131">Cell cycle</keyword>
<dbReference type="GO" id="GO:0005524">
    <property type="term" value="F:ATP binding"/>
    <property type="evidence" value="ECO:0007669"/>
    <property type="project" value="UniProtKB-UniRule"/>
</dbReference>
<comment type="catalytic activity">
    <reaction evidence="7 8">
        <text>UDP-N-acetyl-alpha-D-muramoyl-L-alanine + D-glutamate + ATP = UDP-N-acetyl-alpha-D-muramoyl-L-alanyl-D-glutamate + ADP + phosphate + H(+)</text>
        <dbReference type="Rhea" id="RHEA:16429"/>
        <dbReference type="ChEBI" id="CHEBI:15378"/>
        <dbReference type="ChEBI" id="CHEBI:29986"/>
        <dbReference type="ChEBI" id="CHEBI:30616"/>
        <dbReference type="ChEBI" id="CHEBI:43474"/>
        <dbReference type="ChEBI" id="CHEBI:83898"/>
        <dbReference type="ChEBI" id="CHEBI:83900"/>
        <dbReference type="ChEBI" id="CHEBI:456216"/>
        <dbReference type="EC" id="6.3.2.9"/>
    </reaction>
</comment>
<dbReference type="InterPro" id="IPR036615">
    <property type="entry name" value="Mur_ligase_C_dom_sf"/>
</dbReference>
<evidence type="ECO:0000256" key="7">
    <source>
        <dbReference type="HAMAP-Rule" id="MF_00639"/>
    </source>
</evidence>
<evidence type="ECO:0000313" key="11">
    <source>
        <dbReference type="EMBL" id="SUU98385.1"/>
    </source>
</evidence>
<keyword evidence="7 8" id="KW-0132">Cell division</keyword>
<evidence type="ECO:0000259" key="9">
    <source>
        <dbReference type="Pfam" id="PF02875"/>
    </source>
</evidence>
<dbReference type="InterPro" id="IPR005762">
    <property type="entry name" value="MurD"/>
</dbReference>
<evidence type="ECO:0000256" key="4">
    <source>
        <dbReference type="ARBA" id="ARBA00022598"/>
    </source>
</evidence>
<dbReference type="InterPro" id="IPR036565">
    <property type="entry name" value="Mur-like_cat_sf"/>
</dbReference>
<dbReference type="Gene3D" id="3.90.190.20">
    <property type="entry name" value="Mur ligase, C-terminal domain"/>
    <property type="match status" value="1"/>
</dbReference>
<dbReference type="EMBL" id="UFSW01000001">
    <property type="protein sequence ID" value="SUU98385.1"/>
    <property type="molecule type" value="Genomic_DNA"/>
</dbReference>
<dbReference type="SUPFAM" id="SSF53244">
    <property type="entry name" value="MurD-like peptide ligases, peptide-binding domain"/>
    <property type="match status" value="1"/>
</dbReference>
<dbReference type="Proteomes" id="UP000254620">
    <property type="component" value="Unassembled WGS sequence"/>
</dbReference>
<organism evidence="11 12">
    <name type="scientific">Avibacterium paragallinarum</name>
    <name type="common">Haemophilus gallinarum</name>
    <dbReference type="NCBI Taxonomy" id="728"/>
    <lineage>
        <taxon>Bacteria</taxon>
        <taxon>Pseudomonadati</taxon>
        <taxon>Pseudomonadota</taxon>
        <taxon>Gammaproteobacteria</taxon>
        <taxon>Pasteurellales</taxon>
        <taxon>Pasteurellaceae</taxon>
        <taxon>Avibacterium</taxon>
    </lineage>
</organism>
<comment type="pathway">
    <text evidence="2 7 8">Cell wall biogenesis; peptidoglycan biosynthesis.</text>
</comment>
<dbReference type="NCBIfam" id="TIGR01087">
    <property type="entry name" value="murD"/>
    <property type="match status" value="1"/>
</dbReference>
<evidence type="ECO:0000256" key="3">
    <source>
        <dbReference type="ARBA" id="ARBA00022490"/>
    </source>
</evidence>
<dbReference type="SUPFAM" id="SSF53623">
    <property type="entry name" value="MurD-like peptide ligases, catalytic domain"/>
    <property type="match status" value="1"/>
</dbReference>
<evidence type="ECO:0000259" key="10">
    <source>
        <dbReference type="Pfam" id="PF08245"/>
    </source>
</evidence>
<dbReference type="InterPro" id="IPR004101">
    <property type="entry name" value="Mur_ligase_C"/>
</dbReference>
<dbReference type="InterPro" id="IPR013221">
    <property type="entry name" value="Mur_ligase_cen"/>
</dbReference>
<dbReference type="SUPFAM" id="SSF51984">
    <property type="entry name" value="MurCD N-terminal domain"/>
    <property type="match status" value="1"/>
</dbReference>
<dbReference type="Pfam" id="PF21799">
    <property type="entry name" value="MurD-like_N"/>
    <property type="match status" value="1"/>
</dbReference>
<dbReference type="GO" id="GO:0051301">
    <property type="term" value="P:cell division"/>
    <property type="evidence" value="ECO:0007669"/>
    <property type="project" value="UniProtKB-KW"/>
</dbReference>
<dbReference type="AlphaFoldDB" id="A0A0F5F134"/>
<feature type="domain" description="Mur ligase central" evidence="10">
    <location>
        <begin position="110"/>
        <end position="288"/>
    </location>
</feature>
<keyword evidence="7 8" id="KW-0133">Cell shape</keyword>
<proteinExistence type="inferred from homology"/>
<name>A0A0F5F134_AVIPA</name>
<protein>
    <recommendedName>
        <fullName evidence="7 8">UDP-N-acetylmuramoylalanine--D-glutamate ligase</fullName>
        <ecNumber evidence="7 8">6.3.2.9</ecNumber>
    </recommendedName>
    <alternativeName>
        <fullName evidence="7">D-glutamic acid-adding enzyme</fullName>
    </alternativeName>
    <alternativeName>
        <fullName evidence="7">UDP-N-acetylmuramoyl-L-alanyl-D-glutamate synthetase</fullName>
    </alternativeName>
</protein>
<accession>A0A0F5F134</accession>
<keyword evidence="7 8" id="KW-0961">Cell wall biogenesis/degradation</keyword>
<dbReference type="RefSeq" id="WP_046097649.1">
    <property type="nucleotide sequence ID" value="NZ_LAEN01000004.1"/>
</dbReference>
<dbReference type="PANTHER" id="PTHR43692:SF1">
    <property type="entry name" value="UDP-N-ACETYLMURAMOYLALANINE--D-GLUTAMATE LIGASE"/>
    <property type="match status" value="1"/>
</dbReference>
<dbReference type="GO" id="GO:0008360">
    <property type="term" value="P:regulation of cell shape"/>
    <property type="evidence" value="ECO:0007669"/>
    <property type="project" value="UniProtKB-KW"/>
</dbReference>
<dbReference type="EC" id="6.3.2.9" evidence="7 8"/>
<dbReference type="HAMAP" id="MF_00639">
    <property type="entry name" value="MurD"/>
    <property type="match status" value="1"/>
</dbReference>